<evidence type="ECO:0000259" key="4">
    <source>
        <dbReference type="PROSITE" id="PS50043"/>
    </source>
</evidence>
<feature type="domain" description="Response regulatory" evidence="5">
    <location>
        <begin position="7"/>
        <end position="123"/>
    </location>
</feature>
<dbReference type="AlphaFoldDB" id="I0AGA7"/>
<proteinExistence type="predicted"/>
<protein>
    <submittedName>
        <fullName evidence="6">Response regulator</fullName>
    </submittedName>
</protein>
<dbReference type="InterPro" id="IPR001789">
    <property type="entry name" value="Sig_transdc_resp-reg_receiver"/>
</dbReference>
<sequence length="215" mass="24467">MSRDKIKILIADDHAIVREGLKQIVAEEVDMIVAGEAENGEQLLRLLEKENWHIVILDINMPDRNGLEILKDIKSRYPMLPVLILSMFSEEQYGIRAIRAGASGYLKKVSAPNELVKAIRKIVSGRKYITETLAEKLAENLGEPKPSLLHEKLSDREFEIMCSIAQGKTAEEIADELAISINTFYTYRNRILEKLSMKSNVEITQYAIRNKLIEI</sequence>
<dbReference type="PANTHER" id="PTHR43214">
    <property type="entry name" value="TWO-COMPONENT RESPONSE REGULATOR"/>
    <property type="match status" value="1"/>
</dbReference>
<dbReference type="GO" id="GO:0003677">
    <property type="term" value="F:DNA binding"/>
    <property type="evidence" value="ECO:0007669"/>
    <property type="project" value="UniProtKB-KW"/>
</dbReference>
<dbReference type="InterPro" id="IPR016032">
    <property type="entry name" value="Sig_transdc_resp-reg_C-effctor"/>
</dbReference>
<accession>I0AGA7</accession>
<keyword evidence="2" id="KW-0238">DNA-binding</keyword>
<dbReference type="InterPro" id="IPR039420">
    <property type="entry name" value="WalR-like"/>
</dbReference>
<organism evidence="6 7">
    <name type="scientific">Ignavibacterium album (strain DSM 19864 / JCM 16511 / NBRC 101810 / Mat9-16)</name>
    <dbReference type="NCBI Taxonomy" id="945713"/>
    <lineage>
        <taxon>Bacteria</taxon>
        <taxon>Pseudomonadati</taxon>
        <taxon>Ignavibacteriota</taxon>
        <taxon>Ignavibacteria</taxon>
        <taxon>Ignavibacteriales</taxon>
        <taxon>Ignavibacteriaceae</taxon>
        <taxon>Ignavibacterium</taxon>
    </lineage>
</organism>
<evidence type="ECO:0000259" key="5">
    <source>
        <dbReference type="PROSITE" id="PS50110"/>
    </source>
</evidence>
<keyword evidence="1 3" id="KW-0597">Phosphoprotein</keyword>
<dbReference type="PANTHER" id="PTHR43214:SF43">
    <property type="entry name" value="TWO-COMPONENT RESPONSE REGULATOR"/>
    <property type="match status" value="1"/>
</dbReference>
<dbReference type="RefSeq" id="WP_014559173.1">
    <property type="nucleotide sequence ID" value="NC_017464.1"/>
</dbReference>
<evidence type="ECO:0000313" key="7">
    <source>
        <dbReference type="Proteomes" id="UP000007394"/>
    </source>
</evidence>
<dbReference type="GO" id="GO:0000160">
    <property type="term" value="P:phosphorelay signal transduction system"/>
    <property type="evidence" value="ECO:0007669"/>
    <property type="project" value="InterPro"/>
</dbReference>
<dbReference type="HOGENOM" id="CLU_000445_90_1_10"/>
<dbReference type="CDD" id="cd06170">
    <property type="entry name" value="LuxR_C_like"/>
    <property type="match status" value="1"/>
</dbReference>
<dbReference type="InterPro" id="IPR011006">
    <property type="entry name" value="CheY-like_superfamily"/>
</dbReference>
<dbReference type="STRING" id="945713.IALB_0302"/>
<name>I0AGA7_IGNAJ</name>
<dbReference type="eggNOG" id="COG2197">
    <property type="taxonomic scope" value="Bacteria"/>
</dbReference>
<dbReference type="InterPro" id="IPR058245">
    <property type="entry name" value="NreC/VraR/RcsB-like_REC"/>
</dbReference>
<dbReference type="KEGG" id="ial:IALB_0302"/>
<evidence type="ECO:0000256" key="2">
    <source>
        <dbReference type="ARBA" id="ARBA00023125"/>
    </source>
</evidence>
<dbReference type="EMBL" id="CP003418">
    <property type="protein sequence ID" value="AFH48014.1"/>
    <property type="molecule type" value="Genomic_DNA"/>
</dbReference>
<dbReference type="InterPro" id="IPR000792">
    <property type="entry name" value="Tscrpt_reg_LuxR_C"/>
</dbReference>
<dbReference type="GO" id="GO:0006355">
    <property type="term" value="P:regulation of DNA-templated transcription"/>
    <property type="evidence" value="ECO:0007669"/>
    <property type="project" value="InterPro"/>
</dbReference>
<dbReference type="Proteomes" id="UP000007394">
    <property type="component" value="Chromosome"/>
</dbReference>
<dbReference type="PRINTS" id="PR00038">
    <property type="entry name" value="HTHLUXR"/>
</dbReference>
<dbReference type="SMART" id="SM00421">
    <property type="entry name" value="HTH_LUXR"/>
    <property type="match status" value="1"/>
</dbReference>
<dbReference type="PROSITE" id="PS50043">
    <property type="entry name" value="HTH_LUXR_2"/>
    <property type="match status" value="1"/>
</dbReference>
<dbReference type="Pfam" id="PF00196">
    <property type="entry name" value="GerE"/>
    <property type="match status" value="1"/>
</dbReference>
<evidence type="ECO:0000256" key="1">
    <source>
        <dbReference type="ARBA" id="ARBA00022553"/>
    </source>
</evidence>
<dbReference type="SUPFAM" id="SSF52172">
    <property type="entry name" value="CheY-like"/>
    <property type="match status" value="1"/>
</dbReference>
<reference evidence="6 7" key="1">
    <citation type="journal article" date="2012" name="Front. Microbiol.">
        <title>Complete genome of Ignavibacterium album, a metabolically versatile, flagellated, facultative anaerobe from the phylum Chlorobi.</title>
        <authorList>
            <person name="Liu Z."/>
            <person name="Frigaard N.-U."/>
            <person name="Vogl K."/>
            <person name="Iino T."/>
            <person name="Ohkuma M."/>
            <person name="Overmann J."/>
            <person name="Bryant D.A."/>
        </authorList>
    </citation>
    <scope>NUCLEOTIDE SEQUENCE [LARGE SCALE GENOMIC DNA]</scope>
    <source>
        <strain evidence="7">DSM 19864 / JCM 16511 / NBRC 101810 / Mat9-16</strain>
    </source>
</reference>
<dbReference type="OrthoDB" id="9795108at2"/>
<dbReference type="SMART" id="SM00448">
    <property type="entry name" value="REC"/>
    <property type="match status" value="1"/>
</dbReference>
<gene>
    <name evidence="6" type="ordered locus">IALB_0302</name>
</gene>
<evidence type="ECO:0000256" key="3">
    <source>
        <dbReference type="PROSITE-ProRule" id="PRU00169"/>
    </source>
</evidence>
<dbReference type="Gene3D" id="3.40.50.2300">
    <property type="match status" value="1"/>
</dbReference>
<keyword evidence="7" id="KW-1185">Reference proteome</keyword>
<dbReference type="CDD" id="cd17535">
    <property type="entry name" value="REC_NarL-like"/>
    <property type="match status" value="1"/>
</dbReference>
<evidence type="ECO:0000313" key="6">
    <source>
        <dbReference type="EMBL" id="AFH48014.1"/>
    </source>
</evidence>
<feature type="domain" description="HTH luxR-type" evidence="4">
    <location>
        <begin position="146"/>
        <end position="211"/>
    </location>
</feature>
<dbReference type="Pfam" id="PF00072">
    <property type="entry name" value="Response_reg"/>
    <property type="match status" value="1"/>
</dbReference>
<dbReference type="SUPFAM" id="SSF46894">
    <property type="entry name" value="C-terminal effector domain of the bipartite response regulators"/>
    <property type="match status" value="1"/>
</dbReference>
<dbReference type="PROSITE" id="PS50110">
    <property type="entry name" value="RESPONSE_REGULATORY"/>
    <property type="match status" value="1"/>
</dbReference>
<feature type="modified residue" description="4-aspartylphosphate" evidence="3">
    <location>
        <position position="58"/>
    </location>
</feature>